<dbReference type="InterPro" id="IPR020471">
    <property type="entry name" value="AKR"/>
</dbReference>
<reference evidence="8 9" key="1">
    <citation type="submission" date="2018-11" db="EMBL/GenBank/DDBJ databases">
        <title>Sequencing the genomes of 1000 actinobacteria strains.</title>
        <authorList>
            <person name="Klenk H.-P."/>
        </authorList>
    </citation>
    <scope>NUCLEOTIDE SEQUENCE [LARGE SCALE GENOMIC DNA]</scope>
    <source>
        <strain evidence="8 9">DSM 14012</strain>
    </source>
</reference>
<keyword evidence="3" id="KW-0560">Oxidoreductase</keyword>
<dbReference type="InterPro" id="IPR018170">
    <property type="entry name" value="Aldo/ket_reductase_CS"/>
</dbReference>
<evidence type="ECO:0000256" key="3">
    <source>
        <dbReference type="ARBA" id="ARBA00023002"/>
    </source>
</evidence>
<dbReference type="GO" id="GO:0016616">
    <property type="term" value="F:oxidoreductase activity, acting on the CH-OH group of donors, NAD or NADP as acceptor"/>
    <property type="evidence" value="ECO:0007669"/>
    <property type="project" value="UniProtKB-ARBA"/>
</dbReference>
<evidence type="ECO:0000256" key="6">
    <source>
        <dbReference type="PIRSR" id="PIRSR000097-3"/>
    </source>
</evidence>
<dbReference type="PROSITE" id="PS00063">
    <property type="entry name" value="ALDOKETO_REDUCTASE_3"/>
    <property type="match status" value="1"/>
</dbReference>
<feature type="binding site" evidence="5">
    <location>
        <position position="110"/>
    </location>
    <ligand>
        <name>substrate</name>
    </ligand>
</feature>
<feature type="domain" description="NADP-dependent oxidoreductase" evidence="7">
    <location>
        <begin position="26"/>
        <end position="269"/>
    </location>
</feature>
<evidence type="ECO:0000256" key="4">
    <source>
        <dbReference type="PIRSR" id="PIRSR000097-1"/>
    </source>
</evidence>
<accession>A0A3N2C104</accession>
<dbReference type="PANTHER" id="PTHR43827">
    <property type="entry name" value="2,5-DIKETO-D-GLUCONIC ACID REDUCTASE"/>
    <property type="match status" value="1"/>
</dbReference>
<dbReference type="EMBL" id="RKHL01000001">
    <property type="protein sequence ID" value="ROR81183.1"/>
    <property type="molecule type" value="Genomic_DNA"/>
</dbReference>
<feature type="active site" description="Proton donor" evidence="4">
    <location>
        <position position="52"/>
    </location>
</feature>
<dbReference type="PROSITE" id="PS00062">
    <property type="entry name" value="ALDOKETO_REDUCTASE_2"/>
    <property type="match status" value="1"/>
</dbReference>
<proteinExistence type="inferred from homology"/>
<dbReference type="Proteomes" id="UP000266915">
    <property type="component" value="Unassembled WGS sequence"/>
</dbReference>
<dbReference type="PANTHER" id="PTHR43827:SF3">
    <property type="entry name" value="NADP-DEPENDENT OXIDOREDUCTASE DOMAIN-CONTAINING PROTEIN"/>
    <property type="match status" value="1"/>
</dbReference>
<dbReference type="InterPro" id="IPR023210">
    <property type="entry name" value="NADP_OxRdtase_dom"/>
</dbReference>
<feature type="site" description="Lowers pKa of active site Tyr" evidence="6">
    <location>
        <position position="77"/>
    </location>
</feature>
<dbReference type="PIRSF" id="PIRSF000097">
    <property type="entry name" value="AKR"/>
    <property type="match status" value="1"/>
</dbReference>
<organism evidence="8 9">
    <name type="scientific">Plantibacter flavus</name>
    <dbReference type="NCBI Taxonomy" id="150123"/>
    <lineage>
        <taxon>Bacteria</taxon>
        <taxon>Bacillati</taxon>
        <taxon>Actinomycetota</taxon>
        <taxon>Actinomycetes</taxon>
        <taxon>Micrococcales</taxon>
        <taxon>Microbacteriaceae</taxon>
        <taxon>Plantibacter</taxon>
    </lineage>
</organism>
<dbReference type="InterPro" id="IPR036812">
    <property type="entry name" value="NAD(P)_OxRdtase_dom_sf"/>
</dbReference>
<evidence type="ECO:0000259" key="7">
    <source>
        <dbReference type="Pfam" id="PF00248"/>
    </source>
</evidence>
<keyword evidence="9" id="KW-1185">Reference proteome</keyword>
<evidence type="ECO:0000313" key="9">
    <source>
        <dbReference type="Proteomes" id="UP000266915"/>
    </source>
</evidence>
<protein>
    <submittedName>
        <fullName evidence="8">Diketogulonate reductase-like aldo/keto reductase</fullName>
    </submittedName>
</protein>
<dbReference type="AlphaFoldDB" id="A0A3N2C104"/>
<comment type="similarity">
    <text evidence="1">Belongs to the aldo/keto reductase family.</text>
</comment>
<dbReference type="SUPFAM" id="SSF51430">
    <property type="entry name" value="NAD(P)-linked oxidoreductase"/>
    <property type="match status" value="1"/>
</dbReference>
<keyword evidence="2" id="KW-0521">NADP</keyword>
<name>A0A3N2C104_9MICO</name>
<comment type="caution">
    <text evidence="8">The sequence shown here is derived from an EMBL/GenBank/DDBJ whole genome shotgun (WGS) entry which is preliminary data.</text>
</comment>
<sequence>MADSTPTVLLNDGHTIPQLGFGVYKVPDLASTEIVRTALEVGYRHIDTASLYGNERGTGVAIRESGIPRDELFVTTKVWNTDQGYEETLRAFDTSLDLLGLDHVDLYLIHWPAPRQDRYRETWRALERLRAEGRTRSVGVSNFHRNHLERLLESAEVTPAVNQIELHPFLPQRELRAVNAAHGIATEAWSPLARGRFFTPAANGSDATSDLGAIARKHGRTVAQVVLRWHLQLGNIVIPKSATPARIAENFAVFDFTLDADDLAAISALENGERTGTDPDRLD</sequence>
<evidence type="ECO:0000313" key="8">
    <source>
        <dbReference type="EMBL" id="ROR81183.1"/>
    </source>
</evidence>
<evidence type="ECO:0000256" key="5">
    <source>
        <dbReference type="PIRSR" id="PIRSR000097-2"/>
    </source>
</evidence>
<dbReference type="FunFam" id="3.20.20.100:FF:000015">
    <property type="entry name" value="Oxidoreductase, aldo/keto reductase family"/>
    <property type="match status" value="1"/>
</dbReference>
<evidence type="ECO:0000256" key="2">
    <source>
        <dbReference type="ARBA" id="ARBA00022857"/>
    </source>
</evidence>
<dbReference type="PRINTS" id="PR00069">
    <property type="entry name" value="ALDKETRDTASE"/>
</dbReference>
<dbReference type="Pfam" id="PF00248">
    <property type="entry name" value="Aldo_ket_red"/>
    <property type="match status" value="1"/>
</dbReference>
<dbReference type="Gene3D" id="3.20.20.100">
    <property type="entry name" value="NADP-dependent oxidoreductase domain"/>
    <property type="match status" value="1"/>
</dbReference>
<evidence type="ECO:0000256" key="1">
    <source>
        <dbReference type="ARBA" id="ARBA00007905"/>
    </source>
</evidence>
<dbReference type="RefSeq" id="WP_085510411.1">
    <property type="nucleotide sequence ID" value="NZ_FXAP01000001.1"/>
</dbReference>
<gene>
    <name evidence="8" type="ORF">EDD42_1237</name>
</gene>